<keyword evidence="2" id="KW-0378">Hydrolase</keyword>
<sequence>MSEKTSPAHETIQSFLDGLASSAPTPGGGGAAAISGAMGAALLSMVCNLTIGKKKYVEVEGELKEILGKSETLRAELTGMIADDVEAFDAVMGAYGLPKGTDEEKAARAARIQEALKVATDVPLACCRACREVIDLAEAVADKGNLNVISDAGVAVLSAHAGLRSAALNVYVNAKGLDDRGFAEERLKQLEELLGPAGPLNETIYEVVKAKVN</sequence>
<dbReference type="EC" id="3.5.4.9" evidence="2"/>
<dbReference type="AlphaFoldDB" id="A0A679IY78"/>
<dbReference type="InterPro" id="IPR054893">
    <property type="entry name" value="MthfCyhylase"/>
</dbReference>
<protein>
    <submittedName>
        <fullName evidence="2">Methenyltetrahydrofolate cyclohydrolase</fullName>
        <ecNumber evidence="2">3.5.4.9</ecNumber>
    </submittedName>
</protein>
<dbReference type="SUPFAM" id="SSF101262">
    <property type="entry name" value="Methenyltetrahydrofolate cyclohydrolase-like"/>
    <property type="match status" value="1"/>
</dbReference>
<dbReference type="InterPro" id="IPR007044">
    <property type="entry name" value="Cyclodeamin/CycHdrlase"/>
</dbReference>
<name>A0A679IY78_9HYPH</name>
<dbReference type="Gene3D" id="1.20.120.680">
    <property type="entry name" value="Formiminotetrahydrofolate cyclodeaminase monomer, up-and-down helical bundle"/>
    <property type="match status" value="1"/>
</dbReference>
<dbReference type="InterPro" id="IPR036178">
    <property type="entry name" value="Formintransfe-cycloase-like_sf"/>
</dbReference>
<accession>A0A679IY78</accession>
<dbReference type="Pfam" id="PF04961">
    <property type="entry name" value="FTCD_C"/>
    <property type="match status" value="1"/>
</dbReference>
<dbReference type="GO" id="GO:0004477">
    <property type="term" value="F:methenyltetrahydrofolate cyclohydrolase activity"/>
    <property type="evidence" value="ECO:0007669"/>
    <property type="project" value="UniProtKB-EC"/>
</dbReference>
<organism evidence="2">
    <name type="scientific">Methylobacterium bullatum</name>
    <dbReference type="NCBI Taxonomy" id="570505"/>
    <lineage>
        <taxon>Bacteria</taxon>
        <taxon>Pseudomonadati</taxon>
        <taxon>Pseudomonadota</taxon>
        <taxon>Alphaproteobacteria</taxon>
        <taxon>Hyphomicrobiales</taxon>
        <taxon>Methylobacteriaceae</taxon>
        <taxon>Methylobacterium</taxon>
    </lineage>
</organism>
<dbReference type="NCBIfam" id="NF045657">
    <property type="entry name" value="MthfCyhylaseFchA"/>
    <property type="match status" value="1"/>
</dbReference>
<dbReference type="EMBL" id="LR743504">
    <property type="protein sequence ID" value="CAA2103907.1"/>
    <property type="molecule type" value="Genomic_DNA"/>
</dbReference>
<feature type="domain" description="Cyclodeaminase/cyclohydrolase" evidence="1">
    <location>
        <begin position="11"/>
        <end position="191"/>
    </location>
</feature>
<proteinExistence type="predicted"/>
<evidence type="ECO:0000313" key="2">
    <source>
        <dbReference type="EMBL" id="CAA2103907.1"/>
    </source>
</evidence>
<gene>
    <name evidence="2" type="primary">fchA</name>
    <name evidence="2" type="ORF">MBUL_02434</name>
</gene>
<reference evidence="2" key="1">
    <citation type="submission" date="2019-12" db="EMBL/GenBank/DDBJ databases">
        <authorList>
            <person name="Cremers G."/>
        </authorList>
    </citation>
    <scope>NUCLEOTIDE SEQUENCE</scope>
    <source>
        <strain evidence="2">Mbul1</strain>
    </source>
</reference>
<evidence type="ECO:0000259" key="1">
    <source>
        <dbReference type="Pfam" id="PF04961"/>
    </source>
</evidence>